<comment type="similarity">
    <text evidence="9">Belongs to the G-protein coupled receptor 1 family.</text>
</comment>
<dbReference type="EMBL" id="REGN01003294">
    <property type="protein sequence ID" value="RNA23386.1"/>
    <property type="molecule type" value="Genomic_DNA"/>
</dbReference>
<dbReference type="STRING" id="10195.A0A3M7RIG6"/>
<name>A0A3M7RIG6_BRAPC</name>
<dbReference type="InterPro" id="IPR017452">
    <property type="entry name" value="GPCR_Rhodpsn_7TM"/>
</dbReference>
<comment type="caution">
    <text evidence="13">The sequence shown here is derived from an EMBL/GenBank/DDBJ whole genome shotgun (WGS) entry which is preliminary data.</text>
</comment>
<dbReference type="InterPro" id="IPR000276">
    <property type="entry name" value="GPCR_Rhodpsn"/>
</dbReference>
<dbReference type="Gene3D" id="1.20.1070.10">
    <property type="entry name" value="Rhodopsin 7-helix transmembrane proteins"/>
    <property type="match status" value="1"/>
</dbReference>
<evidence type="ECO:0000256" key="7">
    <source>
        <dbReference type="ARBA" id="ARBA00023170"/>
    </source>
</evidence>
<feature type="transmembrane region" description="Helical" evidence="10">
    <location>
        <begin position="161"/>
        <end position="180"/>
    </location>
</feature>
<sequence>MLKQASLLLIIFLNFFKFICADTEVLNSTNNHRQGNSSIFRTVQIGVYIIIWFIGSVGGLLVIYVILFNNKLKTITNTFLLNLAIADLIFLQGIPFYLTSLINRQWIFSLFMCKLFWTFTGVNQFTAVFILTLLAFDRYLAVCRHDLSRWRKKTCSKKVLISLWSISIIFMLPIILYSSIDTISIETSVVSSPEESSLNPNVTTRRSFIRNFKSCTILWPENDYIQLEIAFIFYSCLFSFFIPIFLISVFYFCIIFRLRKNKQLLNLKPASKRKDRRKATYLVLIVISIYVITYTPYWIFQVFLLTTYIINTNSNGGFQSNHQISAHLSSIFQFLVYLNSTLNPFFYAFISEVFRKSFKEAIKCKTSTRLAQACFSRFLSRSGSKRNGAYNSSFRRTTEFNSDYV</sequence>
<dbReference type="GO" id="GO:0004930">
    <property type="term" value="F:G protein-coupled receptor activity"/>
    <property type="evidence" value="ECO:0007669"/>
    <property type="project" value="UniProtKB-KW"/>
</dbReference>
<dbReference type="Pfam" id="PF00001">
    <property type="entry name" value="7tm_1"/>
    <property type="match status" value="1"/>
</dbReference>
<evidence type="ECO:0000256" key="8">
    <source>
        <dbReference type="ARBA" id="ARBA00023224"/>
    </source>
</evidence>
<evidence type="ECO:0000256" key="10">
    <source>
        <dbReference type="SAM" id="Phobius"/>
    </source>
</evidence>
<dbReference type="GO" id="GO:0042277">
    <property type="term" value="F:peptide binding"/>
    <property type="evidence" value="ECO:0007669"/>
    <property type="project" value="TreeGrafter"/>
</dbReference>
<dbReference type="GO" id="GO:0005886">
    <property type="term" value="C:plasma membrane"/>
    <property type="evidence" value="ECO:0007669"/>
    <property type="project" value="UniProtKB-SubCell"/>
</dbReference>
<evidence type="ECO:0000256" key="11">
    <source>
        <dbReference type="SAM" id="SignalP"/>
    </source>
</evidence>
<keyword evidence="6 10" id="KW-0472">Membrane</keyword>
<evidence type="ECO:0000256" key="3">
    <source>
        <dbReference type="ARBA" id="ARBA00022692"/>
    </source>
</evidence>
<feature type="signal peptide" evidence="11">
    <location>
        <begin position="1"/>
        <end position="21"/>
    </location>
</feature>
<feature type="transmembrane region" description="Helical" evidence="10">
    <location>
        <begin position="279"/>
        <end position="310"/>
    </location>
</feature>
<keyword evidence="8 9" id="KW-0807">Transducer</keyword>
<dbReference type="PROSITE" id="PS00237">
    <property type="entry name" value="G_PROTEIN_RECEP_F1_1"/>
    <property type="match status" value="1"/>
</dbReference>
<evidence type="ECO:0000256" key="2">
    <source>
        <dbReference type="ARBA" id="ARBA00022475"/>
    </source>
</evidence>
<organism evidence="13 14">
    <name type="scientific">Brachionus plicatilis</name>
    <name type="common">Marine rotifer</name>
    <name type="synonym">Brachionus muelleri</name>
    <dbReference type="NCBI Taxonomy" id="10195"/>
    <lineage>
        <taxon>Eukaryota</taxon>
        <taxon>Metazoa</taxon>
        <taxon>Spiralia</taxon>
        <taxon>Gnathifera</taxon>
        <taxon>Rotifera</taxon>
        <taxon>Eurotatoria</taxon>
        <taxon>Monogononta</taxon>
        <taxon>Pseudotrocha</taxon>
        <taxon>Ploima</taxon>
        <taxon>Brachionidae</taxon>
        <taxon>Brachionus</taxon>
    </lineage>
</organism>
<feature type="domain" description="G-protein coupled receptors family 1 profile" evidence="12">
    <location>
        <begin position="58"/>
        <end position="347"/>
    </location>
</feature>
<dbReference type="AlphaFoldDB" id="A0A3M7RIG6"/>
<keyword evidence="2" id="KW-1003">Cell membrane</keyword>
<keyword evidence="11" id="KW-0732">Signal</keyword>
<dbReference type="PROSITE" id="PS50262">
    <property type="entry name" value="G_PROTEIN_RECEP_F1_2"/>
    <property type="match status" value="1"/>
</dbReference>
<dbReference type="Proteomes" id="UP000276133">
    <property type="component" value="Unassembled WGS sequence"/>
</dbReference>
<evidence type="ECO:0000256" key="5">
    <source>
        <dbReference type="ARBA" id="ARBA00023040"/>
    </source>
</evidence>
<dbReference type="GO" id="GO:0043005">
    <property type="term" value="C:neuron projection"/>
    <property type="evidence" value="ECO:0007669"/>
    <property type="project" value="TreeGrafter"/>
</dbReference>
<evidence type="ECO:0000313" key="13">
    <source>
        <dbReference type="EMBL" id="RNA23386.1"/>
    </source>
</evidence>
<feature type="transmembrane region" description="Helical" evidence="10">
    <location>
        <begin position="122"/>
        <end position="140"/>
    </location>
</feature>
<keyword evidence="5 9" id="KW-0297">G-protein coupled receptor</keyword>
<keyword evidence="14" id="KW-1185">Reference proteome</keyword>
<evidence type="ECO:0000256" key="1">
    <source>
        <dbReference type="ARBA" id="ARBA00004651"/>
    </source>
</evidence>
<protein>
    <submittedName>
        <fullName evidence="13">Somatostatin receptor type 2-like</fullName>
    </submittedName>
</protein>
<feature type="transmembrane region" description="Helical" evidence="10">
    <location>
        <begin position="45"/>
        <end position="67"/>
    </location>
</feature>
<keyword evidence="4 10" id="KW-1133">Transmembrane helix</keyword>
<comment type="subcellular location">
    <subcellularLocation>
        <location evidence="1">Cell membrane</location>
        <topology evidence="1">Multi-pass membrane protein</topology>
    </subcellularLocation>
</comment>
<feature type="chain" id="PRO_5018271175" evidence="11">
    <location>
        <begin position="22"/>
        <end position="405"/>
    </location>
</feature>
<dbReference type="SUPFAM" id="SSF81321">
    <property type="entry name" value="Family A G protein-coupled receptor-like"/>
    <property type="match status" value="1"/>
</dbReference>
<accession>A0A3M7RIG6</accession>
<dbReference type="PRINTS" id="PR00237">
    <property type="entry name" value="GPCRRHODOPSN"/>
</dbReference>
<evidence type="ECO:0000256" key="4">
    <source>
        <dbReference type="ARBA" id="ARBA00022989"/>
    </source>
</evidence>
<gene>
    <name evidence="13" type="ORF">BpHYR1_053282</name>
</gene>
<evidence type="ECO:0000256" key="6">
    <source>
        <dbReference type="ARBA" id="ARBA00023136"/>
    </source>
</evidence>
<reference evidence="13 14" key="1">
    <citation type="journal article" date="2018" name="Sci. Rep.">
        <title>Genomic signatures of local adaptation to the degree of environmental predictability in rotifers.</title>
        <authorList>
            <person name="Franch-Gras L."/>
            <person name="Hahn C."/>
            <person name="Garcia-Roger E.M."/>
            <person name="Carmona M.J."/>
            <person name="Serra M."/>
            <person name="Gomez A."/>
        </authorList>
    </citation>
    <scope>NUCLEOTIDE SEQUENCE [LARGE SCALE GENOMIC DNA]</scope>
    <source>
        <strain evidence="13">HYR1</strain>
    </source>
</reference>
<proteinExistence type="inferred from homology"/>
<evidence type="ECO:0000256" key="9">
    <source>
        <dbReference type="RuleBase" id="RU000688"/>
    </source>
</evidence>
<evidence type="ECO:0000259" key="12">
    <source>
        <dbReference type="PROSITE" id="PS50262"/>
    </source>
</evidence>
<keyword evidence="7 9" id="KW-0675">Receptor</keyword>
<keyword evidence="3 9" id="KW-0812">Transmembrane</keyword>
<dbReference type="OrthoDB" id="6076970at2759"/>
<evidence type="ECO:0000313" key="14">
    <source>
        <dbReference type="Proteomes" id="UP000276133"/>
    </source>
</evidence>
<feature type="transmembrane region" description="Helical" evidence="10">
    <location>
        <begin position="231"/>
        <end position="258"/>
    </location>
</feature>
<dbReference type="PANTHER" id="PTHR24229:SF40">
    <property type="entry name" value="ALLATOSTATIN C RECEPTOR 1-RELATED"/>
    <property type="match status" value="1"/>
</dbReference>
<feature type="transmembrane region" description="Helical" evidence="10">
    <location>
        <begin position="330"/>
        <end position="350"/>
    </location>
</feature>
<feature type="transmembrane region" description="Helical" evidence="10">
    <location>
        <begin position="79"/>
        <end position="102"/>
    </location>
</feature>
<dbReference type="PANTHER" id="PTHR24229">
    <property type="entry name" value="NEUROPEPTIDES RECEPTOR"/>
    <property type="match status" value="1"/>
</dbReference>